<accession>A0A812NGL3</accession>
<protein>
    <submittedName>
        <fullName evidence="1">HERC2 protein</fullName>
    </submittedName>
</protein>
<dbReference type="InterPro" id="IPR009091">
    <property type="entry name" value="RCC1/BLIP-II"/>
</dbReference>
<comment type="caution">
    <text evidence="1">The sequence shown here is derived from an EMBL/GenBank/DDBJ whole genome shotgun (WGS) entry which is preliminary data.</text>
</comment>
<dbReference type="Proteomes" id="UP000604046">
    <property type="component" value="Unassembled WGS sequence"/>
</dbReference>
<organism evidence="1 2">
    <name type="scientific">Symbiodinium natans</name>
    <dbReference type="NCBI Taxonomy" id="878477"/>
    <lineage>
        <taxon>Eukaryota</taxon>
        <taxon>Sar</taxon>
        <taxon>Alveolata</taxon>
        <taxon>Dinophyceae</taxon>
        <taxon>Suessiales</taxon>
        <taxon>Symbiodiniaceae</taxon>
        <taxon>Symbiodinium</taxon>
    </lineage>
</organism>
<dbReference type="AlphaFoldDB" id="A0A812NGL3"/>
<dbReference type="OrthoDB" id="427572at2759"/>
<dbReference type="PANTHER" id="PTHR45982">
    <property type="entry name" value="REGULATOR OF CHROMOSOME CONDENSATION"/>
    <property type="match status" value="1"/>
</dbReference>
<evidence type="ECO:0000313" key="2">
    <source>
        <dbReference type="Proteomes" id="UP000604046"/>
    </source>
</evidence>
<name>A0A812NGL3_9DINO</name>
<gene>
    <name evidence="1" type="primary">HERC2</name>
    <name evidence="1" type="ORF">SNAT2548_LOCUS16280</name>
</gene>
<dbReference type="Gene3D" id="2.130.10.30">
    <property type="entry name" value="Regulator of chromosome condensation 1/beta-lactamase-inhibitor protein II"/>
    <property type="match status" value="2"/>
</dbReference>
<proteinExistence type="predicted"/>
<reference evidence="1" key="1">
    <citation type="submission" date="2021-02" db="EMBL/GenBank/DDBJ databases">
        <authorList>
            <person name="Dougan E. K."/>
            <person name="Rhodes N."/>
            <person name="Thang M."/>
            <person name="Chan C."/>
        </authorList>
    </citation>
    <scope>NUCLEOTIDE SEQUENCE</scope>
</reference>
<sequence>MAQAAKELQWVYQRTPRTARQLDPMQRASDDPAWPGLAAATAKLEMADTAHQAAAARLADGRVVTWGAQRYGADSSAVQAELTDVREVRASYEAFAALRGDGRVVTWSSEDSVCGDCPTGLTDVRLLAAARYAFAAVLEDGGKVVAWGDPKQGGEIGPAAAELFDICQIEATSSAFAARRADGVILAWGDPAGGGDPGPEQEVLRSGGFCDIQGSGTAFAALRDEDGSVVTWGRCDSKPGKDLLRVQSIAASSFAFAALRVDGSVVTWGNLRFGAAEPTFEEELQEIAELAASGGAFAARRGDGRVVVWGHVAYGGQQDCSNLTDVRELRATYGAFAAIQGDGSVVTWGDSADGGDSSAVQEQLRDIL</sequence>
<dbReference type="SUPFAM" id="SSF50985">
    <property type="entry name" value="RCC1/BLIP-II"/>
    <property type="match status" value="1"/>
</dbReference>
<dbReference type="InterPro" id="IPR051553">
    <property type="entry name" value="Ran_GTPase-activating"/>
</dbReference>
<dbReference type="EMBL" id="CAJNDS010002078">
    <property type="protein sequence ID" value="CAE7309890.1"/>
    <property type="molecule type" value="Genomic_DNA"/>
</dbReference>
<evidence type="ECO:0000313" key="1">
    <source>
        <dbReference type="EMBL" id="CAE7309890.1"/>
    </source>
</evidence>
<keyword evidence="2" id="KW-1185">Reference proteome</keyword>
<dbReference type="PANTHER" id="PTHR45982:SF1">
    <property type="entry name" value="REGULATOR OF CHROMOSOME CONDENSATION"/>
    <property type="match status" value="1"/>
</dbReference>